<dbReference type="AlphaFoldDB" id="A0AAN5CGF3"/>
<feature type="non-terminal residue" evidence="1">
    <location>
        <position position="102"/>
    </location>
</feature>
<sequence>SIHSFPFLRSRAVLPPRNGHRHAALLRWRLLRWFRWRIPLRRIRSVRWWSGDRRAGVRLRVLRRILALLRRGILRQGILRGRLLFAGRGGVLRLLHRQRPLL</sequence>
<comment type="caution">
    <text evidence="1">The sequence shown here is derived from an EMBL/GenBank/DDBJ whole genome shotgun (WGS) entry which is preliminary data.</text>
</comment>
<dbReference type="EMBL" id="BTRK01000003">
    <property type="protein sequence ID" value="GMR43337.1"/>
    <property type="molecule type" value="Genomic_DNA"/>
</dbReference>
<keyword evidence="2" id="KW-1185">Reference proteome</keyword>
<dbReference type="Proteomes" id="UP001328107">
    <property type="component" value="Unassembled WGS sequence"/>
</dbReference>
<name>A0AAN5CGF3_9BILA</name>
<protein>
    <submittedName>
        <fullName evidence="1">Uncharacterized protein</fullName>
    </submittedName>
</protein>
<reference evidence="2" key="1">
    <citation type="submission" date="2022-10" db="EMBL/GenBank/DDBJ databases">
        <title>Genome assembly of Pristionchus species.</title>
        <authorList>
            <person name="Yoshida K."/>
            <person name="Sommer R.J."/>
        </authorList>
    </citation>
    <scope>NUCLEOTIDE SEQUENCE [LARGE SCALE GENOMIC DNA]</scope>
    <source>
        <strain evidence="2">RS5460</strain>
    </source>
</reference>
<evidence type="ECO:0000313" key="1">
    <source>
        <dbReference type="EMBL" id="GMR43337.1"/>
    </source>
</evidence>
<feature type="non-terminal residue" evidence="1">
    <location>
        <position position="1"/>
    </location>
</feature>
<evidence type="ECO:0000313" key="2">
    <source>
        <dbReference type="Proteomes" id="UP001328107"/>
    </source>
</evidence>
<proteinExistence type="predicted"/>
<gene>
    <name evidence="1" type="ORF">PMAYCL1PPCAC_13532</name>
</gene>
<accession>A0AAN5CGF3</accession>
<organism evidence="1 2">
    <name type="scientific">Pristionchus mayeri</name>
    <dbReference type="NCBI Taxonomy" id="1317129"/>
    <lineage>
        <taxon>Eukaryota</taxon>
        <taxon>Metazoa</taxon>
        <taxon>Ecdysozoa</taxon>
        <taxon>Nematoda</taxon>
        <taxon>Chromadorea</taxon>
        <taxon>Rhabditida</taxon>
        <taxon>Rhabditina</taxon>
        <taxon>Diplogasteromorpha</taxon>
        <taxon>Diplogasteroidea</taxon>
        <taxon>Neodiplogasteridae</taxon>
        <taxon>Pristionchus</taxon>
    </lineage>
</organism>